<comment type="caution">
    <text evidence="2">The sequence shown here is derived from an EMBL/GenBank/DDBJ whole genome shotgun (WGS) entry which is preliminary data.</text>
</comment>
<organism evidence="2 3">
    <name type="scientific">Exophiala aquamarina CBS 119918</name>
    <dbReference type="NCBI Taxonomy" id="1182545"/>
    <lineage>
        <taxon>Eukaryota</taxon>
        <taxon>Fungi</taxon>
        <taxon>Dikarya</taxon>
        <taxon>Ascomycota</taxon>
        <taxon>Pezizomycotina</taxon>
        <taxon>Eurotiomycetes</taxon>
        <taxon>Chaetothyriomycetidae</taxon>
        <taxon>Chaetothyriales</taxon>
        <taxon>Herpotrichiellaceae</taxon>
        <taxon>Exophiala</taxon>
    </lineage>
</organism>
<dbReference type="VEuPathDB" id="FungiDB:A1O9_05729"/>
<protein>
    <recommendedName>
        <fullName evidence="4">Ig-like domain-containing protein</fullName>
    </recommendedName>
</protein>
<dbReference type="HOGENOM" id="CLU_056960_0_0_1"/>
<reference evidence="2 3" key="1">
    <citation type="submission" date="2013-03" db="EMBL/GenBank/DDBJ databases">
        <title>The Genome Sequence of Exophiala aquamarina CBS 119918.</title>
        <authorList>
            <consortium name="The Broad Institute Genomics Platform"/>
            <person name="Cuomo C."/>
            <person name="de Hoog S."/>
            <person name="Gorbushina A."/>
            <person name="Walker B."/>
            <person name="Young S.K."/>
            <person name="Zeng Q."/>
            <person name="Gargeya S."/>
            <person name="Fitzgerald M."/>
            <person name="Haas B."/>
            <person name="Abouelleil A."/>
            <person name="Allen A.W."/>
            <person name="Alvarado L."/>
            <person name="Arachchi H.M."/>
            <person name="Berlin A.M."/>
            <person name="Chapman S.B."/>
            <person name="Gainer-Dewar J."/>
            <person name="Goldberg J."/>
            <person name="Griggs A."/>
            <person name="Gujja S."/>
            <person name="Hansen M."/>
            <person name="Howarth C."/>
            <person name="Imamovic A."/>
            <person name="Ireland A."/>
            <person name="Larimer J."/>
            <person name="McCowan C."/>
            <person name="Murphy C."/>
            <person name="Pearson M."/>
            <person name="Poon T.W."/>
            <person name="Priest M."/>
            <person name="Roberts A."/>
            <person name="Saif S."/>
            <person name="Shea T."/>
            <person name="Sisk P."/>
            <person name="Sykes S."/>
            <person name="Wortman J."/>
            <person name="Nusbaum C."/>
            <person name="Birren B."/>
        </authorList>
    </citation>
    <scope>NUCLEOTIDE SEQUENCE [LARGE SCALE GENOMIC DNA]</scope>
    <source>
        <strain evidence="2 3">CBS 119918</strain>
    </source>
</reference>
<name>A0A072PCK8_9EURO</name>
<dbReference type="OrthoDB" id="3937708at2759"/>
<feature type="signal peptide" evidence="1">
    <location>
        <begin position="1"/>
        <end position="20"/>
    </location>
</feature>
<dbReference type="GeneID" id="25280652"/>
<evidence type="ECO:0008006" key="4">
    <source>
        <dbReference type="Google" id="ProtNLM"/>
    </source>
</evidence>
<keyword evidence="3" id="KW-1185">Reference proteome</keyword>
<dbReference type="Proteomes" id="UP000027920">
    <property type="component" value="Unassembled WGS sequence"/>
</dbReference>
<sequence>MHSLILPLVLVVSLAGRAKSECQSFGYDFVDGGGPYCINTTSNDWFAFGTVFQGCQPDDIQDSVTPILIAPNSDEYFCSDIDTNPDGANILSTCNVPGDEMPKSAMWSGDWIVIIEGLTFAWMRNFSINAGPPVVVTSTPTVTYTTPYTPSTTVTMTFTQGYTTTLLPSTVTLPKTTSTRTITVRPRPVTVTTTSTSTRIRTTKVFSKTITTTTIAASCRTQLPRRDRTCTLRPSKATLAAANAPVTAIPRIRRAESGVLERLRKRRVARRQEGGLVKRGTGPDLCTTTFMDTSKIVSTYITVTYPTSTELVSEFTTTTATVTPAAVTAYSGRARTTITITASTPTRTRTTIAHVTAHTTSTIWATITSTIKTTPSGMICATSTNW</sequence>
<feature type="chain" id="PRO_5001681449" description="Ig-like domain-containing protein" evidence="1">
    <location>
        <begin position="21"/>
        <end position="386"/>
    </location>
</feature>
<dbReference type="RefSeq" id="XP_013260399.1">
    <property type="nucleotide sequence ID" value="XM_013404945.1"/>
</dbReference>
<accession>A0A072PCK8</accession>
<keyword evidence="1" id="KW-0732">Signal</keyword>
<feature type="non-terminal residue" evidence="2">
    <location>
        <position position="386"/>
    </location>
</feature>
<proteinExistence type="predicted"/>
<dbReference type="STRING" id="1182545.A0A072PCK8"/>
<evidence type="ECO:0000313" key="3">
    <source>
        <dbReference type="Proteomes" id="UP000027920"/>
    </source>
</evidence>
<dbReference type="AlphaFoldDB" id="A0A072PCK8"/>
<dbReference type="EMBL" id="AMGV01000004">
    <property type="protein sequence ID" value="KEF57809.1"/>
    <property type="molecule type" value="Genomic_DNA"/>
</dbReference>
<evidence type="ECO:0000256" key="1">
    <source>
        <dbReference type="SAM" id="SignalP"/>
    </source>
</evidence>
<evidence type="ECO:0000313" key="2">
    <source>
        <dbReference type="EMBL" id="KEF57809.1"/>
    </source>
</evidence>
<gene>
    <name evidence="2" type="ORF">A1O9_05729</name>
</gene>